<gene>
    <name evidence="2" type="ORF">MES4922_320034</name>
</gene>
<keyword evidence="3" id="KW-1185">Reference proteome</keyword>
<sequence length="114" mass="12900">MLETSFGRSFGIARRPRRLDPPTLRARPANCAPRRPKGNGGRRKSHAPAARLDAIMRRGEIVWREVETEIERRNASGYDTAAGLLLDLKAIAEERGTIGDFARRLQAIRERHSR</sequence>
<name>A0ABN8K3J7_9HYPH</name>
<comment type="caution">
    <text evidence="2">The sequence shown here is derived from an EMBL/GenBank/DDBJ whole genome shotgun (WGS) entry which is preliminary data.</text>
</comment>
<dbReference type="Proteomes" id="UP001152604">
    <property type="component" value="Unassembled WGS sequence"/>
</dbReference>
<evidence type="ECO:0000256" key="1">
    <source>
        <dbReference type="SAM" id="MobiDB-lite"/>
    </source>
</evidence>
<organism evidence="2 3">
    <name type="scientific">Mesorhizobium ventifaucium</name>
    <dbReference type="NCBI Taxonomy" id="666020"/>
    <lineage>
        <taxon>Bacteria</taxon>
        <taxon>Pseudomonadati</taxon>
        <taxon>Pseudomonadota</taxon>
        <taxon>Alphaproteobacteria</taxon>
        <taxon>Hyphomicrobiales</taxon>
        <taxon>Phyllobacteriaceae</taxon>
        <taxon>Mesorhizobium</taxon>
    </lineage>
</organism>
<evidence type="ECO:0000313" key="3">
    <source>
        <dbReference type="Proteomes" id="UP001152604"/>
    </source>
</evidence>
<feature type="region of interest" description="Disordered" evidence="1">
    <location>
        <begin position="1"/>
        <end position="49"/>
    </location>
</feature>
<feature type="compositionally biased region" description="Basic residues" evidence="1">
    <location>
        <begin position="34"/>
        <end position="46"/>
    </location>
</feature>
<accession>A0ABN8K3J7</accession>
<proteinExistence type="predicted"/>
<protein>
    <submittedName>
        <fullName evidence="2">Uncharacterized protein</fullName>
    </submittedName>
</protein>
<evidence type="ECO:0000313" key="2">
    <source>
        <dbReference type="EMBL" id="CAH2403854.1"/>
    </source>
</evidence>
<dbReference type="EMBL" id="CAKXZS010000026">
    <property type="protein sequence ID" value="CAH2403854.1"/>
    <property type="molecule type" value="Genomic_DNA"/>
</dbReference>
<reference evidence="2" key="1">
    <citation type="submission" date="2022-03" db="EMBL/GenBank/DDBJ databases">
        <authorList>
            <person name="Brunel B."/>
        </authorList>
    </citation>
    <scope>NUCLEOTIDE SEQUENCE</scope>
    <source>
        <strain evidence="2">STM4922sample</strain>
    </source>
</reference>
<feature type="compositionally biased region" description="Low complexity" evidence="1">
    <location>
        <begin position="21"/>
        <end position="33"/>
    </location>
</feature>